<dbReference type="KEGG" id="vg:26641109"/>
<dbReference type="GeneID" id="26641109"/>
<evidence type="ECO:0000313" key="2">
    <source>
        <dbReference type="EMBL" id="AKJ71819.1"/>
    </source>
</evidence>
<gene>
    <name evidence="2" type="ORF">TIN3_22</name>
</gene>
<dbReference type="RefSeq" id="YP_009214788.1">
    <property type="nucleotide sequence ID" value="NC_028966.1"/>
</dbReference>
<feature type="compositionally biased region" description="Gly residues" evidence="1">
    <location>
        <begin position="256"/>
        <end position="279"/>
    </location>
</feature>
<name>A0A0K0N5N1_9CAUD</name>
<feature type="compositionally biased region" description="Low complexity" evidence="1">
    <location>
        <begin position="246"/>
        <end position="255"/>
    </location>
</feature>
<organism evidence="2 3">
    <name type="scientific">Tsukamurella phage TIN3</name>
    <dbReference type="NCBI Taxonomy" id="1636546"/>
    <lineage>
        <taxon>Viruses</taxon>
        <taxon>Duplodnaviria</taxon>
        <taxon>Heunggongvirae</taxon>
        <taxon>Uroviricota</taxon>
        <taxon>Caudoviricetes</taxon>
        <taxon>Tinduovirus</taxon>
        <taxon>Tinduovirus TIN3</taxon>
    </lineage>
</organism>
<sequence>MGIHLRRNWSNRSGADPSTWELPVNQASKWLVPKSGDQRILGEGGSMALVNDNQRAFVISVFVGDGGSVTVGGTSGQNTIQISRTGNTISVTARPNSGSATTKTATTDMPLERWANVYLKCRATGLISNQVTVTYQVDFKTGVELIATGDLFGNSFPLGGKTLLCNSLSGWAWFAKADNGLWGWGAATKVPIDDAKYREAVLNNATWDLDNAVGTRTYNRPAGLKFSRQWLIQGGGGDGADGYNGSTGNCTNGSPGSDGGKGGNDGDAGTAGGPGGSGGQSYEPVEKCEDVWDPKGGTCDIDNNCTGGWVRQCHTEYEWVCRDGSGGSGGKGGKGGRGVMIMADIAQEVLQITVGAAGSKGTGNGGNGTNGGHTRFGSVSTQDALPYNSLVRSPTSIRYGVTEFVHGLGDPNGPGGIVFYYKW</sequence>
<accession>A0A0K0N5N1</accession>
<proteinExistence type="predicted"/>
<feature type="region of interest" description="Disordered" evidence="1">
    <location>
        <begin position="1"/>
        <end position="20"/>
    </location>
</feature>
<evidence type="ECO:0000256" key="1">
    <source>
        <dbReference type="SAM" id="MobiDB-lite"/>
    </source>
</evidence>
<keyword evidence="3" id="KW-1185">Reference proteome</keyword>
<dbReference type="OrthoDB" id="32479at10239"/>
<dbReference type="Proteomes" id="UP000203663">
    <property type="component" value="Segment"/>
</dbReference>
<evidence type="ECO:0000313" key="3">
    <source>
        <dbReference type="Proteomes" id="UP000203663"/>
    </source>
</evidence>
<dbReference type="EMBL" id="KR011063">
    <property type="protein sequence ID" value="AKJ71819.1"/>
    <property type="molecule type" value="Genomic_DNA"/>
</dbReference>
<protein>
    <submittedName>
        <fullName evidence="2">Uncharacterized protein</fullName>
    </submittedName>
</protein>
<feature type="region of interest" description="Disordered" evidence="1">
    <location>
        <begin position="246"/>
        <end position="284"/>
    </location>
</feature>
<reference evidence="2 3" key="1">
    <citation type="journal article" date="2015" name="Appl. Environ. Microbiol.">
        <title>Three of a Kind: Genetically Similar Tsukamurella Phages TIN2, TIN3, and TIN4.</title>
        <authorList>
            <person name="Dyson Z.A."/>
            <person name="Tucci J."/>
            <person name="Seviour R.J."/>
            <person name="Petrovski S."/>
        </authorList>
    </citation>
    <scope>NUCLEOTIDE SEQUENCE [LARGE SCALE GENOMIC DNA]</scope>
</reference>